<feature type="domain" description="Sodium/calcium exchanger membrane region" evidence="9">
    <location>
        <begin position="23"/>
        <end position="116"/>
    </location>
</feature>
<keyword evidence="6" id="KW-0406">Ion transport</keyword>
<evidence type="ECO:0000256" key="7">
    <source>
        <dbReference type="ARBA" id="ARBA00023136"/>
    </source>
</evidence>
<reference evidence="10" key="1">
    <citation type="submission" date="2020-12" db="EMBL/GenBank/DDBJ databases">
        <authorList>
            <person name="Iha C."/>
        </authorList>
    </citation>
    <scope>NUCLEOTIDE SEQUENCE</scope>
</reference>
<dbReference type="GO" id="GO:0016020">
    <property type="term" value="C:membrane"/>
    <property type="evidence" value="ECO:0007669"/>
    <property type="project" value="InterPro"/>
</dbReference>
<proteinExistence type="predicted"/>
<gene>
    <name evidence="10" type="ORF">OSTQU699_LOCUS7701</name>
</gene>
<accession>A0A8S1J8E1</accession>
<feature type="non-terminal residue" evidence="10">
    <location>
        <position position="121"/>
    </location>
</feature>
<dbReference type="EMBL" id="CAJHUC010001794">
    <property type="protein sequence ID" value="CAD7702344.1"/>
    <property type="molecule type" value="Genomic_DNA"/>
</dbReference>
<name>A0A8S1J8E1_9CHLO</name>
<evidence type="ECO:0000256" key="8">
    <source>
        <dbReference type="SAM" id="Phobius"/>
    </source>
</evidence>
<evidence type="ECO:0000313" key="10">
    <source>
        <dbReference type="EMBL" id="CAD7702344.1"/>
    </source>
</evidence>
<feature type="transmembrane region" description="Helical" evidence="8">
    <location>
        <begin position="96"/>
        <end position="115"/>
    </location>
</feature>
<keyword evidence="5 8" id="KW-1133">Transmembrane helix</keyword>
<dbReference type="PANTHER" id="PTHR31503">
    <property type="entry name" value="VACUOLAR CALCIUM ION TRANSPORTER"/>
    <property type="match status" value="1"/>
</dbReference>
<evidence type="ECO:0000256" key="3">
    <source>
        <dbReference type="ARBA" id="ARBA00022449"/>
    </source>
</evidence>
<feature type="transmembrane region" description="Helical" evidence="8">
    <location>
        <begin position="20"/>
        <end position="42"/>
    </location>
</feature>
<dbReference type="AlphaFoldDB" id="A0A8S1J8E1"/>
<keyword evidence="11" id="KW-1185">Reference proteome</keyword>
<feature type="transmembrane region" description="Helical" evidence="8">
    <location>
        <begin position="54"/>
        <end position="76"/>
    </location>
</feature>
<evidence type="ECO:0000256" key="2">
    <source>
        <dbReference type="ARBA" id="ARBA00022448"/>
    </source>
</evidence>
<dbReference type="Pfam" id="PF01699">
    <property type="entry name" value="Na_Ca_ex"/>
    <property type="match status" value="1"/>
</dbReference>
<evidence type="ECO:0000256" key="1">
    <source>
        <dbReference type="ARBA" id="ARBA00004127"/>
    </source>
</evidence>
<dbReference type="Proteomes" id="UP000708148">
    <property type="component" value="Unassembled WGS sequence"/>
</dbReference>
<evidence type="ECO:0000256" key="5">
    <source>
        <dbReference type="ARBA" id="ARBA00022989"/>
    </source>
</evidence>
<protein>
    <recommendedName>
        <fullName evidence="9">Sodium/calcium exchanger membrane region domain-containing protein</fullName>
    </recommendedName>
</protein>
<comment type="subcellular location">
    <subcellularLocation>
        <location evidence="1">Endomembrane system</location>
        <topology evidence="1">Multi-pass membrane protein</topology>
    </subcellularLocation>
</comment>
<keyword evidence="2" id="KW-0813">Transport</keyword>
<dbReference type="GO" id="GO:0015369">
    <property type="term" value="F:calcium:proton antiporter activity"/>
    <property type="evidence" value="ECO:0007669"/>
    <property type="project" value="TreeGrafter"/>
</dbReference>
<keyword evidence="4 8" id="KW-0812">Transmembrane</keyword>
<evidence type="ECO:0000256" key="6">
    <source>
        <dbReference type="ARBA" id="ARBA00023065"/>
    </source>
</evidence>
<evidence type="ECO:0000259" key="9">
    <source>
        <dbReference type="Pfam" id="PF01699"/>
    </source>
</evidence>
<dbReference type="InterPro" id="IPR004713">
    <property type="entry name" value="CaH_exchang"/>
</dbReference>
<dbReference type="GO" id="GO:0006874">
    <property type="term" value="P:intracellular calcium ion homeostasis"/>
    <property type="evidence" value="ECO:0007669"/>
    <property type="project" value="TreeGrafter"/>
</dbReference>
<keyword evidence="3" id="KW-0050">Antiport</keyword>
<dbReference type="PANTHER" id="PTHR31503:SF36">
    <property type="entry name" value="SODIUM_CALCIUM EXCHANGER MEMBRANE REGION DOMAIN-CONTAINING PROTEIN"/>
    <property type="match status" value="1"/>
</dbReference>
<keyword evidence="7 8" id="KW-0472">Membrane</keyword>
<sequence>MGESAFEELYGFLPVPEGQLGSSIFLLVVYGFVLLQGANLLSDGSEMLLEVFPPGIIGGILLPILGALPDCLIIVVSGMGPVEEAKEQVKVGLGTLAGSTVMLLTIAWGGSVLLGRCDLEK</sequence>
<dbReference type="GO" id="GO:0012505">
    <property type="term" value="C:endomembrane system"/>
    <property type="evidence" value="ECO:0007669"/>
    <property type="project" value="UniProtKB-SubCell"/>
</dbReference>
<dbReference type="InterPro" id="IPR004837">
    <property type="entry name" value="NaCa_Exmemb"/>
</dbReference>
<dbReference type="OrthoDB" id="26525at2759"/>
<organism evidence="10 11">
    <name type="scientific">Ostreobium quekettii</name>
    <dbReference type="NCBI Taxonomy" id="121088"/>
    <lineage>
        <taxon>Eukaryota</taxon>
        <taxon>Viridiplantae</taxon>
        <taxon>Chlorophyta</taxon>
        <taxon>core chlorophytes</taxon>
        <taxon>Ulvophyceae</taxon>
        <taxon>TCBD clade</taxon>
        <taxon>Bryopsidales</taxon>
        <taxon>Ostreobineae</taxon>
        <taxon>Ostreobiaceae</taxon>
        <taxon>Ostreobium</taxon>
    </lineage>
</organism>
<evidence type="ECO:0000256" key="4">
    <source>
        <dbReference type="ARBA" id="ARBA00022692"/>
    </source>
</evidence>
<evidence type="ECO:0000313" key="11">
    <source>
        <dbReference type="Proteomes" id="UP000708148"/>
    </source>
</evidence>
<comment type="caution">
    <text evidence="10">The sequence shown here is derived from an EMBL/GenBank/DDBJ whole genome shotgun (WGS) entry which is preliminary data.</text>
</comment>